<protein>
    <submittedName>
        <fullName evidence="2">Uncharacterized protein</fullName>
    </submittedName>
</protein>
<dbReference type="Proteomes" id="UP001307849">
    <property type="component" value="Unassembled WGS sequence"/>
</dbReference>
<dbReference type="AlphaFoldDB" id="A0AAN8N5N6"/>
<organism evidence="2 3">
    <name type="scientific">Arthrobotrys conoides</name>
    <dbReference type="NCBI Taxonomy" id="74498"/>
    <lineage>
        <taxon>Eukaryota</taxon>
        <taxon>Fungi</taxon>
        <taxon>Dikarya</taxon>
        <taxon>Ascomycota</taxon>
        <taxon>Pezizomycotina</taxon>
        <taxon>Orbiliomycetes</taxon>
        <taxon>Orbiliales</taxon>
        <taxon>Orbiliaceae</taxon>
        <taxon>Arthrobotrys</taxon>
    </lineage>
</organism>
<evidence type="ECO:0000313" key="3">
    <source>
        <dbReference type="Proteomes" id="UP001307849"/>
    </source>
</evidence>
<accession>A0AAN8N5N6</accession>
<evidence type="ECO:0000256" key="1">
    <source>
        <dbReference type="SAM" id="MobiDB-lite"/>
    </source>
</evidence>
<feature type="compositionally biased region" description="Basic and acidic residues" evidence="1">
    <location>
        <begin position="151"/>
        <end position="174"/>
    </location>
</feature>
<dbReference type="EMBL" id="JAVHJM010000009">
    <property type="protein sequence ID" value="KAK6506079.1"/>
    <property type="molecule type" value="Genomic_DNA"/>
</dbReference>
<feature type="compositionally biased region" description="Basic residues" evidence="1">
    <location>
        <begin position="11"/>
        <end position="20"/>
    </location>
</feature>
<name>A0AAN8N5N6_9PEZI</name>
<feature type="region of interest" description="Disordered" evidence="1">
    <location>
        <begin position="1"/>
        <end position="174"/>
    </location>
</feature>
<comment type="caution">
    <text evidence="2">The sequence shown here is derived from an EMBL/GenBank/DDBJ whole genome shotgun (WGS) entry which is preliminary data.</text>
</comment>
<proteinExistence type="predicted"/>
<keyword evidence="3" id="KW-1185">Reference proteome</keyword>
<feature type="compositionally biased region" description="Polar residues" evidence="1">
    <location>
        <begin position="97"/>
        <end position="111"/>
    </location>
</feature>
<feature type="compositionally biased region" description="Basic and acidic residues" evidence="1">
    <location>
        <begin position="40"/>
        <end position="52"/>
    </location>
</feature>
<sequence length="174" mass="19915">MARDMMEKGLLRRRKKRKSLSRLAKGSDERLKTRAHKEKRIGSVERVRENQNKRQRKKKSAGEHERYHRNEENGGDMMFGREERVRKRKEGVRDRGTTTGSFFLVSTTTSTGGCARGGMGRRPGAAAGRNGKGKRSRGWEPFSVSASVTNHDQKEGEEKRDGKPSRWIERSSKE</sequence>
<evidence type="ECO:0000313" key="2">
    <source>
        <dbReference type="EMBL" id="KAK6506079.1"/>
    </source>
</evidence>
<feature type="compositionally biased region" description="Basic and acidic residues" evidence="1">
    <location>
        <begin position="1"/>
        <end position="10"/>
    </location>
</feature>
<gene>
    <name evidence="2" type="ORF">TWF506_011002</name>
</gene>
<feature type="compositionally biased region" description="Basic and acidic residues" evidence="1">
    <location>
        <begin position="60"/>
        <end position="72"/>
    </location>
</feature>
<feature type="compositionally biased region" description="Basic and acidic residues" evidence="1">
    <location>
        <begin position="79"/>
        <end position="96"/>
    </location>
</feature>
<reference evidence="2 3" key="1">
    <citation type="submission" date="2019-10" db="EMBL/GenBank/DDBJ databases">
        <authorList>
            <person name="Palmer J.M."/>
        </authorList>
    </citation>
    <scope>NUCLEOTIDE SEQUENCE [LARGE SCALE GENOMIC DNA]</scope>
    <source>
        <strain evidence="2 3">TWF506</strain>
    </source>
</reference>